<dbReference type="NCBIfam" id="TIGR01455">
    <property type="entry name" value="glmM"/>
    <property type="match status" value="1"/>
</dbReference>
<dbReference type="PANTHER" id="PTHR42946:SF1">
    <property type="entry name" value="PHOSPHOGLUCOMUTASE (ALPHA-D-GLUCOSE-1,6-BISPHOSPHATE-DEPENDENT)"/>
    <property type="match status" value="1"/>
</dbReference>
<dbReference type="InterPro" id="IPR006352">
    <property type="entry name" value="GlmM_bact"/>
</dbReference>
<comment type="similarity">
    <text evidence="2">Belongs to the phosphohexose mutase family.</text>
</comment>
<feature type="domain" description="Alpha-D-phosphohexomutase alpha/beta/alpha" evidence="11">
    <location>
        <begin position="158"/>
        <end position="253"/>
    </location>
</feature>
<protein>
    <recommendedName>
        <fullName evidence="8">Phosphoglucosamine mutase</fullName>
        <ecNumber evidence="7">5.4.2.10</ecNumber>
    </recommendedName>
</protein>
<dbReference type="FunFam" id="3.40.120.10:FF:000002">
    <property type="entry name" value="Phosphoglucosamine mutase"/>
    <property type="match status" value="1"/>
</dbReference>
<dbReference type="GO" id="GO:0009252">
    <property type="term" value="P:peptidoglycan biosynthetic process"/>
    <property type="evidence" value="ECO:0007669"/>
    <property type="project" value="TreeGrafter"/>
</dbReference>
<keyword evidence="6" id="KW-0413">Isomerase</keyword>
<evidence type="ECO:0000259" key="10">
    <source>
        <dbReference type="Pfam" id="PF02878"/>
    </source>
</evidence>
<evidence type="ECO:0000256" key="2">
    <source>
        <dbReference type="ARBA" id="ARBA00010231"/>
    </source>
</evidence>
<dbReference type="GO" id="GO:0000287">
    <property type="term" value="F:magnesium ion binding"/>
    <property type="evidence" value="ECO:0007669"/>
    <property type="project" value="InterPro"/>
</dbReference>
<dbReference type="GO" id="GO:0005829">
    <property type="term" value="C:cytosol"/>
    <property type="evidence" value="ECO:0007669"/>
    <property type="project" value="TreeGrafter"/>
</dbReference>
<evidence type="ECO:0000256" key="6">
    <source>
        <dbReference type="ARBA" id="ARBA00023235"/>
    </source>
</evidence>
<evidence type="ECO:0000259" key="11">
    <source>
        <dbReference type="Pfam" id="PF02879"/>
    </source>
</evidence>
<evidence type="ECO:0000256" key="8">
    <source>
        <dbReference type="ARBA" id="ARBA00068193"/>
    </source>
</evidence>
<accession>A0A6J5YYE4</accession>
<dbReference type="GO" id="GO:0005975">
    <property type="term" value="P:carbohydrate metabolic process"/>
    <property type="evidence" value="ECO:0007669"/>
    <property type="project" value="InterPro"/>
</dbReference>
<dbReference type="GO" id="GO:0004615">
    <property type="term" value="F:phosphomannomutase activity"/>
    <property type="evidence" value="ECO:0007669"/>
    <property type="project" value="TreeGrafter"/>
</dbReference>
<dbReference type="InterPro" id="IPR005846">
    <property type="entry name" value="A-D-PHexomutase_a/b/a-III"/>
</dbReference>
<evidence type="ECO:0000256" key="7">
    <source>
        <dbReference type="ARBA" id="ARBA00066330"/>
    </source>
</evidence>
<dbReference type="EMBL" id="CAESAF010000040">
    <property type="protein sequence ID" value="CAB4335515.1"/>
    <property type="molecule type" value="Genomic_DNA"/>
</dbReference>
<feature type="domain" description="Alpha-D-phosphohexomutase C-terminal" evidence="9">
    <location>
        <begin position="373"/>
        <end position="439"/>
    </location>
</feature>
<keyword evidence="5" id="KW-0460">Magnesium</keyword>
<dbReference type="FunFam" id="3.40.120.10:FF:000001">
    <property type="entry name" value="Phosphoglucosamine mutase"/>
    <property type="match status" value="1"/>
</dbReference>
<dbReference type="InterPro" id="IPR005841">
    <property type="entry name" value="Alpha-D-phosphohexomutase_SF"/>
</dbReference>
<feature type="domain" description="Alpha-D-phosphohexomutase alpha/beta/alpha" evidence="10">
    <location>
        <begin position="3"/>
        <end position="134"/>
    </location>
</feature>
<gene>
    <name evidence="13" type="ORF">UFOPK3574_00523</name>
</gene>
<name>A0A6J5YYE4_9ZZZZ</name>
<dbReference type="Pfam" id="PF02880">
    <property type="entry name" value="PGM_PMM_III"/>
    <property type="match status" value="1"/>
</dbReference>
<dbReference type="InterPro" id="IPR050060">
    <property type="entry name" value="Phosphoglucosamine_mutase"/>
</dbReference>
<dbReference type="HAMAP" id="MF_01554_B">
    <property type="entry name" value="GlmM_B"/>
    <property type="match status" value="1"/>
</dbReference>
<dbReference type="InterPro" id="IPR005845">
    <property type="entry name" value="A-D-PHexomutase_a/b/a-II"/>
</dbReference>
<evidence type="ECO:0000313" key="13">
    <source>
        <dbReference type="EMBL" id="CAB4335515.1"/>
    </source>
</evidence>
<dbReference type="InterPro" id="IPR016066">
    <property type="entry name" value="A-D-PHexomutase_CS"/>
</dbReference>
<dbReference type="FunFam" id="3.30.310.50:FF:000001">
    <property type="entry name" value="Phosphoglucosamine mutase"/>
    <property type="match status" value="1"/>
</dbReference>
<keyword evidence="3" id="KW-0597">Phosphoprotein</keyword>
<dbReference type="PROSITE" id="PS00710">
    <property type="entry name" value="PGM_PMM"/>
    <property type="match status" value="1"/>
</dbReference>
<dbReference type="Pfam" id="PF02879">
    <property type="entry name" value="PGM_PMM_II"/>
    <property type="match status" value="1"/>
</dbReference>
<keyword evidence="4" id="KW-0479">Metal-binding</keyword>
<dbReference type="InterPro" id="IPR005843">
    <property type="entry name" value="A-D-PHexomutase_C"/>
</dbReference>
<comment type="cofactor">
    <cofactor evidence="1">
        <name>Mg(2+)</name>
        <dbReference type="ChEBI" id="CHEBI:18420"/>
    </cofactor>
</comment>
<dbReference type="Pfam" id="PF02878">
    <property type="entry name" value="PGM_PMM_I"/>
    <property type="match status" value="1"/>
</dbReference>
<dbReference type="InterPro" id="IPR005844">
    <property type="entry name" value="A-D-PHexomutase_a/b/a-I"/>
</dbReference>
<dbReference type="InterPro" id="IPR016055">
    <property type="entry name" value="A-D-PHexomutase_a/b/a-I/II/III"/>
</dbReference>
<dbReference type="PANTHER" id="PTHR42946">
    <property type="entry name" value="PHOSPHOHEXOSE MUTASE"/>
    <property type="match status" value="1"/>
</dbReference>
<feature type="domain" description="Alpha-D-phosphohexomutase alpha/beta/alpha" evidence="12">
    <location>
        <begin position="257"/>
        <end position="366"/>
    </location>
</feature>
<proteinExistence type="inferred from homology"/>
<dbReference type="GO" id="GO:0008966">
    <property type="term" value="F:phosphoglucosamine mutase activity"/>
    <property type="evidence" value="ECO:0007669"/>
    <property type="project" value="UniProtKB-EC"/>
</dbReference>
<dbReference type="CDD" id="cd05802">
    <property type="entry name" value="GlmM"/>
    <property type="match status" value="1"/>
</dbReference>
<dbReference type="AlphaFoldDB" id="A0A6J5YYE4"/>
<sequence length="446" mass="46466">MALFGTDGIRGLANRDLTAELALDVAVAAAHILVETNPDKSHRPKAVVGQDSRASGEFLEAAVVAGLTSAGVDVYRVGVLPTPAIAHLVAESGADLGVMISASHNPAPDNGIKLFSRGGGKLDDAIEAAIEARVGEPWERPTGNGVGRAIIDESARERYLKHLLSSVKTPLKGLKIVVDCANGAASTVSPEAYRRAGAEVISIFDTPNGWNINDGCGSTHLEQLRAAVLREGADFGVAHDGDADRVLAIDAHGAEIDGDVIMTILARGFKASGSLKANTIVATVMSNLGFLHAMKDAGISVETTAVGDRYVLEKMIEKGFTLGGEQSGHLIMRDFATTGDGTLTALALAQEVVKSGKTLQELASAMVRFPQVLVNVKNVAKDKLDQSAAIKAAVQAAEAKLGEHGRILLRASGTEPLVRVMVEAQSDNLASEIANDLAKVVQAELG</sequence>
<dbReference type="SUPFAM" id="SSF53738">
    <property type="entry name" value="Phosphoglucomutase, first 3 domains"/>
    <property type="match status" value="3"/>
</dbReference>
<evidence type="ECO:0000256" key="4">
    <source>
        <dbReference type="ARBA" id="ARBA00022723"/>
    </source>
</evidence>
<dbReference type="InterPro" id="IPR036900">
    <property type="entry name" value="A-D-PHexomutase_C_sf"/>
</dbReference>
<evidence type="ECO:0000256" key="5">
    <source>
        <dbReference type="ARBA" id="ARBA00022842"/>
    </source>
</evidence>
<evidence type="ECO:0000259" key="9">
    <source>
        <dbReference type="Pfam" id="PF00408"/>
    </source>
</evidence>
<dbReference type="PRINTS" id="PR00509">
    <property type="entry name" value="PGMPMM"/>
</dbReference>
<evidence type="ECO:0000259" key="12">
    <source>
        <dbReference type="Pfam" id="PF02880"/>
    </source>
</evidence>
<dbReference type="SUPFAM" id="SSF55957">
    <property type="entry name" value="Phosphoglucomutase, C-terminal domain"/>
    <property type="match status" value="1"/>
</dbReference>
<reference evidence="13" key="1">
    <citation type="submission" date="2020-05" db="EMBL/GenBank/DDBJ databases">
        <authorList>
            <person name="Chiriac C."/>
            <person name="Salcher M."/>
            <person name="Ghai R."/>
            <person name="Kavagutti S V."/>
        </authorList>
    </citation>
    <scope>NUCLEOTIDE SEQUENCE</scope>
</reference>
<evidence type="ECO:0000256" key="1">
    <source>
        <dbReference type="ARBA" id="ARBA00001946"/>
    </source>
</evidence>
<evidence type="ECO:0000256" key="3">
    <source>
        <dbReference type="ARBA" id="ARBA00022553"/>
    </source>
</evidence>
<dbReference type="GO" id="GO:0006048">
    <property type="term" value="P:UDP-N-acetylglucosamine biosynthetic process"/>
    <property type="evidence" value="ECO:0007669"/>
    <property type="project" value="TreeGrafter"/>
</dbReference>
<dbReference type="Pfam" id="PF00408">
    <property type="entry name" value="PGM_PMM_IV"/>
    <property type="match status" value="1"/>
</dbReference>
<organism evidence="13">
    <name type="scientific">freshwater metagenome</name>
    <dbReference type="NCBI Taxonomy" id="449393"/>
    <lineage>
        <taxon>unclassified sequences</taxon>
        <taxon>metagenomes</taxon>
        <taxon>ecological metagenomes</taxon>
    </lineage>
</organism>
<dbReference type="Gene3D" id="3.40.120.10">
    <property type="entry name" value="Alpha-D-Glucose-1,6-Bisphosphate, subunit A, domain 3"/>
    <property type="match status" value="3"/>
</dbReference>
<dbReference type="EC" id="5.4.2.10" evidence="7"/>
<dbReference type="Gene3D" id="3.30.310.50">
    <property type="entry name" value="Alpha-D-phosphohexomutase, C-terminal domain"/>
    <property type="match status" value="1"/>
</dbReference>